<dbReference type="Proteomes" id="UP000694844">
    <property type="component" value="Chromosome 8"/>
</dbReference>
<dbReference type="OrthoDB" id="6158270at2759"/>
<accession>A0A8B8AXG9</accession>
<feature type="chain" id="PRO_5034700139" evidence="2">
    <location>
        <begin position="25"/>
        <end position="233"/>
    </location>
</feature>
<reference evidence="4" key="1">
    <citation type="submission" date="2025-08" db="UniProtKB">
        <authorList>
            <consortium name="RefSeq"/>
        </authorList>
    </citation>
    <scope>IDENTIFICATION</scope>
    <source>
        <tissue evidence="4">Whole sample</tissue>
    </source>
</reference>
<sequence length="233" mass="25857">MKLINGRSLFAVFVLTCIFGDSYPSPCNITLSNGTVNCCTHYYFNKLICTECPAGLFGRNCSAFCPYPLYGVLCNETCDCSNSSCHHAYGCKITTLSSAEYVTVDKIRHMQTTIKVCPDGFFGDNCSVSCFFPQYGSLCNETCNCSNAFCHHVYGCNTTIVTTTAMKQKEEETVNKKKHIKITIVFFGISLSALLLLLIAREIYQLPHIREICGNRQVPGGTPDENNVYNEIT</sequence>
<evidence type="ECO:0000256" key="2">
    <source>
        <dbReference type="SAM" id="SignalP"/>
    </source>
</evidence>
<evidence type="ECO:0000256" key="1">
    <source>
        <dbReference type="SAM" id="Phobius"/>
    </source>
</evidence>
<dbReference type="Gene3D" id="2.170.300.10">
    <property type="entry name" value="Tie2 ligand-binding domain superfamily"/>
    <property type="match status" value="2"/>
</dbReference>
<evidence type="ECO:0000313" key="4">
    <source>
        <dbReference type="RefSeq" id="XP_022295902.1"/>
    </source>
</evidence>
<evidence type="ECO:0000313" key="3">
    <source>
        <dbReference type="Proteomes" id="UP000694844"/>
    </source>
</evidence>
<dbReference type="KEGG" id="cvn:111105804"/>
<keyword evidence="3" id="KW-1185">Reference proteome</keyword>
<name>A0A8B8AXG9_CRAVI</name>
<keyword evidence="1" id="KW-0472">Membrane</keyword>
<dbReference type="RefSeq" id="XP_022295902.1">
    <property type="nucleotide sequence ID" value="XM_022440194.1"/>
</dbReference>
<feature type="transmembrane region" description="Helical" evidence="1">
    <location>
        <begin position="182"/>
        <end position="200"/>
    </location>
</feature>
<feature type="signal peptide" evidence="2">
    <location>
        <begin position="1"/>
        <end position="24"/>
    </location>
</feature>
<proteinExistence type="predicted"/>
<dbReference type="GeneID" id="111105804"/>
<organism evidence="3 4">
    <name type="scientific">Crassostrea virginica</name>
    <name type="common">Eastern oyster</name>
    <dbReference type="NCBI Taxonomy" id="6565"/>
    <lineage>
        <taxon>Eukaryota</taxon>
        <taxon>Metazoa</taxon>
        <taxon>Spiralia</taxon>
        <taxon>Lophotrochozoa</taxon>
        <taxon>Mollusca</taxon>
        <taxon>Bivalvia</taxon>
        <taxon>Autobranchia</taxon>
        <taxon>Pteriomorphia</taxon>
        <taxon>Ostreida</taxon>
        <taxon>Ostreoidea</taxon>
        <taxon>Ostreidae</taxon>
        <taxon>Crassostrea</taxon>
    </lineage>
</organism>
<protein>
    <submittedName>
        <fullName evidence="4">Scavenger receptor class F member 1-like isoform X1</fullName>
    </submittedName>
</protein>
<keyword evidence="1" id="KW-0812">Transmembrane</keyword>
<keyword evidence="1" id="KW-1133">Transmembrane helix</keyword>
<dbReference type="AlphaFoldDB" id="A0A8B8AXG9"/>
<gene>
    <name evidence="4" type="primary">LOC111105804</name>
</gene>
<keyword evidence="2" id="KW-0732">Signal</keyword>